<dbReference type="Proteomes" id="UP000294743">
    <property type="component" value="Unassembled WGS sequence"/>
</dbReference>
<keyword evidence="2" id="KW-1185">Reference proteome</keyword>
<gene>
    <name evidence="1" type="ORF">EDD63_11431</name>
</gene>
<evidence type="ECO:0000313" key="2">
    <source>
        <dbReference type="Proteomes" id="UP000294743"/>
    </source>
</evidence>
<organism evidence="1 2">
    <name type="scientific">Breznakia blatticola</name>
    <dbReference type="NCBI Taxonomy" id="1754012"/>
    <lineage>
        <taxon>Bacteria</taxon>
        <taxon>Bacillati</taxon>
        <taxon>Bacillota</taxon>
        <taxon>Erysipelotrichia</taxon>
        <taxon>Erysipelotrichales</taxon>
        <taxon>Erysipelotrichaceae</taxon>
        <taxon>Breznakia</taxon>
    </lineage>
</organism>
<proteinExistence type="predicted"/>
<comment type="caution">
    <text evidence="1">The sequence shown here is derived from an EMBL/GenBank/DDBJ whole genome shotgun (WGS) entry which is preliminary data.</text>
</comment>
<protein>
    <submittedName>
        <fullName evidence="1">Uncharacterized protein</fullName>
    </submittedName>
</protein>
<dbReference type="RefSeq" id="WP_134169308.1">
    <property type="nucleotide sequence ID" value="NZ_SODD01000014.1"/>
</dbReference>
<accession>A0A4R7ZTE9</accession>
<name>A0A4R7ZTE9_9FIRM</name>
<dbReference type="EMBL" id="SODD01000014">
    <property type="protein sequence ID" value="TDW20201.1"/>
    <property type="molecule type" value="Genomic_DNA"/>
</dbReference>
<dbReference type="AlphaFoldDB" id="A0A4R7ZTE9"/>
<sequence>MNWIHKHAKKLVAIILLASLIVLPITSGVLGRYVTQEENQNSARVALWGTVATAEGKLFTTKDTLGRNIVLPGESNDDGLHISIDGKPEVDGELTYELNQQNIFLGNGFWAMMKPVDFMQYTYVPQTYYVCENDACTLDEGPYDSAKTYYMLENAVQVTETNGYWPVIFTLKGEGIQTFDSALSTQNSLGTIKERMDKALIDTTFTPGEDLGKLYGLKNQTLTWKWDNCIDGTNLNTIDVQDGSATLCDACKKDRILQQLMQEYETNNTSVYVMHDATKGFVKPKAATQDGNYANNDYHLFVNFDFKLSIQQVD</sequence>
<evidence type="ECO:0000313" key="1">
    <source>
        <dbReference type="EMBL" id="TDW20201.1"/>
    </source>
</evidence>
<reference evidence="1 2" key="1">
    <citation type="submission" date="2019-03" db="EMBL/GenBank/DDBJ databases">
        <title>Genomic Encyclopedia of Type Strains, Phase IV (KMG-IV): sequencing the most valuable type-strain genomes for metagenomic binning, comparative biology and taxonomic classification.</title>
        <authorList>
            <person name="Goeker M."/>
        </authorList>
    </citation>
    <scope>NUCLEOTIDE SEQUENCE [LARGE SCALE GENOMIC DNA]</scope>
    <source>
        <strain evidence="1 2">DSM 28867</strain>
    </source>
</reference>